<dbReference type="AlphaFoldDB" id="A0A183EQ54"/>
<evidence type="ECO:0000256" key="1">
    <source>
        <dbReference type="SAM" id="Phobius"/>
    </source>
</evidence>
<evidence type="ECO:0000313" key="3">
    <source>
        <dbReference type="Proteomes" id="UP000271098"/>
    </source>
</evidence>
<organism evidence="4">
    <name type="scientific">Gongylonema pulchrum</name>
    <dbReference type="NCBI Taxonomy" id="637853"/>
    <lineage>
        <taxon>Eukaryota</taxon>
        <taxon>Metazoa</taxon>
        <taxon>Ecdysozoa</taxon>
        <taxon>Nematoda</taxon>
        <taxon>Chromadorea</taxon>
        <taxon>Rhabditida</taxon>
        <taxon>Spirurina</taxon>
        <taxon>Spiruromorpha</taxon>
        <taxon>Spiruroidea</taxon>
        <taxon>Gongylonematidae</taxon>
        <taxon>Gongylonema</taxon>
    </lineage>
</organism>
<keyword evidence="1" id="KW-0472">Membrane</keyword>
<reference evidence="4" key="1">
    <citation type="submission" date="2016-06" db="UniProtKB">
        <authorList>
            <consortium name="WormBaseParasite"/>
        </authorList>
    </citation>
    <scope>IDENTIFICATION</scope>
</reference>
<dbReference type="Proteomes" id="UP000271098">
    <property type="component" value="Unassembled WGS sequence"/>
</dbReference>
<reference evidence="2 3" key="2">
    <citation type="submission" date="2018-11" db="EMBL/GenBank/DDBJ databases">
        <authorList>
            <consortium name="Pathogen Informatics"/>
        </authorList>
    </citation>
    <scope>NUCLEOTIDE SEQUENCE [LARGE SCALE GENOMIC DNA]</scope>
</reference>
<evidence type="ECO:0000313" key="4">
    <source>
        <dbReference type="WBParaSite" id="GPUH_0002312301-mRNA-1"/>
    </source>
</evidence>
<keyword evidence="3" id="KW-1185">Reference proteome</keyword>
<name>A0A183EQ54_9BILA</name>
<dbReference type="WBParaSite" id="GPUH_0002312301-mRNA-1">
    <property type="protein sequence ID" value="GPUH_0002312301-mRNA-1"/>
    <property type="gene ID" value="GPUH_0002312301"/>
</dbReference>
<keyword evidence="1" id="KW-1133">Transmembrane helix</keyword>
<accession>A0A183EQ54</accession>
<gene>
    <name evidence="2" type="ORF">GPUH_LOCUS23092</name>
</gene>
<dbReference type="EMBL" id="UYRT01096784">
    <property type="protein sequence ID" value="VDN40970.1"/>
    <property type="molecule type" value="Genomic_DNA"/>
</dbReference>
<sequence>MIHWRCSISYPATKMNEKRKYNAPKPGRWQCTSCGLQIPILSKCVAQITSSEQPIVGLLLALILVLLILALLLALFLARFCCCCARRVKDEDEIYQRSTVRGSKILEPILVATPPHERIYGTQADAIYSTPYS</sequence>
<proteinExistence type="predicted"/>
<evidence type="ECO:0000313" key="2">
    <source>
        <dbReference type="EMBL" id="VDN40970.1"/>
    </source>
</evidence>
<keyword evidence="1" id="KW-0812">Transmembrane</keyword>
<protein>
    <submittedName>
        <fullName evidence="2 4">Uncharacterized protein</fullName>
    </submittedName>
</protein>
<feature type="transmembrane region" description="Helical" evidence="1">
    <location>
        <begin position="55"/>
        <end position="78"/>
    </location>
</feature>